<evidence type="ECO:0000259" key="5">
    <source>
        <dbReference type="PROSITE" id="PS00716"/>
    </source>
</evidence>
<dbReference type="PRINTS" id="PR00046">
    <property type="entry name" value="SIGMA70FCT"/>
</dbReference>
<dbReference type="InterPro" id="IPR007624">
    <property type="entry name" value="RNA_pol_sigma70_r3"/>
</dbReference>
<dbReference type="Pfam" id="PF04542">
    <property type="entry name" value="Sigma70_r2"/>
    <property type="match status" value="1"/>
</dbReference>
<dbReference type="InterPro" id="IPR050239">
    <property type="entry name" value="Sigma-70_RNA_pol_init_factors"/>
</dbReference>
<dbReference type="InterPro" id="IPR013324">
    <property type="entry name" value="RNA_pol_sigma_r3/r4-like"/>
</dbReference>
<dbReference type="SUPFAM" id="SSF88946">
    <property type="entry name" value="Sigma2 domain of RNA polymerase sigma factors"/>
    <property type="match status" value="1"/>
</dbReference>
<keyword evidence="7" id="KW-1185">Reference proteome</keyword>
<keyword evidence="4" id="KW-0804">Transcription</keyword>
<dbReference type="GO" id="GO:0003677">
    <property type="term" value="F:DNA binding"/>
    <property type="evidence" value="ECO:0007669"/>
    <property type="project" value="UniProtKB-KW"/>
</dbReference>
<sequence>MIDKILQLLQGVGLAMTQNLETIIEYINDNLIFGSKIKSRVIDSLFHDYSISADEKDTVYKELEDLNITIEYSKYYLKKKVDKLFIMIGPKKELNQSNLDKWFEVENINFDLQKKIRTLLDSSGYSIINDVHNEKDLGNYDFLDDLDLGRLDEVLDDEKFNAELASLQDVVDKSKNFEYLIDLHNDDIDFEKKRIVLDDLVKANERLVWKIVNRYAKLSTPSFDVNDMAQAGIQGLMKAAEKFDIRLGNQFSTYATWWIRQGITRSIADYSTTIRVPVHMREKIIRFTKIEAQFWNENSRTATDDELADYLEISKDELGNLKLYRNMANLTSLDIPIGNEEKSYLCDFIPDKNNKTPEECAEEEALKKELKNIFKEHLTSREETILLLRFGLIDGVKHTLEEIGEVRGVTRERIRQIESKAIRKLRHPNVIERLMGFYHD</sequence>
<keyword evidence="3" id="KW-0238">DNA-binding</keyword>
<feature type="domain" description="RNA polymerase sigma-70" evidence="5">
    <location>
        <begin position="399"/>
        <end position="425"/>
    </location>
</feature>
<dbReference type="InterPro" id="IPR036388">
    <property type="entry name" value="WH-like_DNA-bd_sf"/>
</dbReference>
<organism evidence="6 7">
    <name type="scientific">Liquorilactobacillus cacaonum DSM 21116</name>
    <dbReference type="NCBI Taxonomy" id="1423729"/>
    <lineage>
        <taxon>Bacteria</taxon>
        <taxon>Bacillati</taxon>
        <taxon>Bacillota</taxon>
        <taxon>Bacilli</taxon>
        <taxon>Lactobacillales</taxon>
        <taxon>Lactobacillaceae</taxon>
        <taxon>Liquorilactobacillus</taxon>
    </lineage>
</organism>
<dbReference type="GO" id="GO:0006352">
    <property type="term" value="P:DNA-templated transcription initiation"/>
    <property type="evidence" value="ECO:0007669"/>
    <property type="project" value="InterPro"/>
</dbReference>
<dbReference type="PROSITE" id="PS00716">
    <property type="entry name" value="SIGMA70_2"/>
    <property type="match status" value="1"/>
</dbReference>
<dbReference type="Gene3D" id="1.10.601.10">
    <property type="entry name" value="RNA Polymerase Primary Sigma Factor"/>
    <property type="match status" value="1"/>
</dbReference>
<dbReference type="InterPro" id="IPR007630">
    <property type="entry name" value="RNA_pol_sigma70_r4"/>
</dbReference>
<dbReference type="STRING" id="1423729.FC80_GL000234"/>
<dbReference type="Pfam" id="PF04539">
    <property type="entry name" value="Sigma70_r3"/>
    <property type="match status" value="1"/>
</dbReference>
<dbReference type="CDD" id="cd06171">
    <property type="entry name" value="Sigma70_r4"/>
    <property type="match status" value="1"/>
</dbReference>
<keyword evidence="2" id="KW-0731">Sigma factor</keyword>
<dbReference type="NCBIfam" id="TIGR02937">
    <property type="entry name" value="sigma70-ECF"/>
    <property type="match status" value="1"/>
</dbReference>
<comment type="caution">
    <text evidence="6">The sequence shown here is derived from an EMBL/GenBank/DDBJ whole genome shotgun (WGS) entry which is preliminary data.</text>
</comment>
<dbReference type="EMBL" id="AYZE01000008">
    <property type="protein sequence ID" value="KRM92053.1"/>
    <property type="molecule type" value="Genomic_DNA"/>
</dbReference>
<dbReference type="InterPro" id="IPR013325">
    <property type="entry name" value="RNA_pol_sigma_r2"/>
</dbReference>
<evidence type="ECO:0000256" key="4">
    <source>
        <dbReference type="ARBA" id="ARBA00023163"/>
    </source>
</evidence>
<evidence type="ECO:0000256" key="1">
    <source>
        <dbReference type="ARBA" id="ARBA00023015"/>
    </source>
</evidence>
<dbReference type="InterPro" id="IPR014284">
    <property type="entry name" value="RNA_pol_sigma-70_dom"/>
</dbReference>
<name>A0A0R2CL19_9LACO</name>
<dbReference type="PANTHER" id="PTHR30603:SF47">
    <property type="entry name" value="RNA POLYMERASE SIGMA FACTOR SIGD, CHLOROPLASTIC"/>
    <property type="match status" value="1"/>
</dbReference>
<dbReference type="Gene3D" id="1.10.10.10">
    <property type="entry name" value="Winged helix-like DNA-binding domain superfamily/Winged helix DNA-binding domain"/>
    <property type="match status" value="2"/>
</dbReference>
<gene>
    <name evidence="6" type="ORF">FC80_GL000234</name>
</gene>
<dbReference type="SUPFAM" id="SSF88659">
    <property type="entry name" value="Sigma3 and sigma4 domains of RNA polymerase sigma factors"/>
    <property type="match status" value="2"/>
</dbReference>
<dbReference type="Pfam" id="PF04545">
    <property type="entry name" value="Sigma70_r4"/>
    <property type="match status" value="1"/>
</dbReference>
<evidence type="ECO:0000256" key="3">
    <source>
        <dbReference type="ARBA" id="ARBA00023125"/>
    </source>
</evidence>
<dbReference type="InterPro" id="IPR007627">
    <property type="entry name" value="RNA_pol_sigma70_r2"/>
</dbReference>
<reference evidence="6 7" key="1">
    <citation type="journal article" date="2015" name="Genome Announc.">
        <title>Expanding the biotechnology potential of lactobacilli through comparative genomics of 213 strains and associated genera.</title>
        <authorList>
            <person name="Sun Z."/>
            <person name="Harris H.M."/>
            <person name="McCann A."/>
            <person name="Guo C."/>
            <person name="Argimon S."/>
            <person name="Zhang W."/>
            <person name="Yang X."/>
            <person name="Jeffery I.B."/>
            <person name="Cooney J.C."/>
            <person name="Kagawa T.F."/>
            <person name="Liu W."/>
            <person name="Song Y."/>
            <person name="Salvetti E."/>
            <person name="Wrobel A."/>
            <person name="Rasinkangas P."/>
            <person name="Parkhill J."/>
            <person name="Rea M.C."/>
            <person name="O'Sullivan O."/>
            <person name="Ritari J."/>
            <person name="Douillard F.P."/>
            <person name="Paul Ross R."/>
            <person name="Yang R."/>
            <person name="Briner A.E."/>
            <person name="Felis G.E."/>
            <person name="de Vos W.M."/>
            <person name="Barrangou R."/>
            <person name="Klaenhammer T.R."/>
            <person name="Caufield P.W."/>
            <person name="Cui Y."/>
            <person name="Zhang H."/>
            <person name="O'Toole P.W."/>
        </authorList>
    </citation>
    <scope>NUCLEOTIDE SEQUENCE [LARGE SCALE GENOMIC DNA]</scope>
    <source>
        <strain evidence="6 7">DSM 21116</strain>
    </source>
</reference>
<dbReference type="AlphaFoldDB" id="A0A0R2CL19"/>
<evidence type="ECO:0000256" key="2">
    <source>
        <dbReference type="ARBA" id="ARBA00023082"/>
    </source>
</evidence>
<dbReference type="InterPro" id="IPR000943">
    <property type="entry name" value="RNA_pol_sigma70"/>
</dbReference>
<evidence type="ECO:0000313" key="6">
    <source>
        <dbReference type="EMBL" id="KRM92053.1"/>
    </source>
</evidence>
<evidence type="ECO:0000313" key="7">
    <source>
        <dbReference type="Proteomes" id="UP000051131"/>
    </source>
</evidence>
<dbReference type="Proteomes" id="UP000051131">
    <property type="component" value="Unassembled WGS sequence"/>
</dbReference>
<proteinExistence type="predicted"/>
<protein>
    <submittedName>
        <fullName evidence="6">RNA polymerase sigma factor RpoD</fullName>
    </submittedName>
</protein>
<dbReference type="GO" id="GO:0016987">
    <property type="term" value="F:sigma factor activity"/>
    <property type="evidence" value="ECO:0007669"/>
    <property type="project" value="UniProtKB-KW"/>
</dbReference>
<keyword evidence="1" id="KW-0805">Transcription regulation</keyword>
<accession>A0A0R2CL19</accession>
<dbReference type="PANTHER" id="PTHR30603">
    <property type="entry name" value="RNA POLYMERASE SIGMA FACTOR RPO"/>
    <property type="match status" value="1"/>
</dbReference>
<dbReference type="PATRIC" id="fig|1423729.3.peg.235"/>